<proteinExistence type="predicted"/>
<feature type="compositionally biased region" description="Basic and acidic residues" evidence="1">
    <location>
        <begin position="9"/>
        <end position="18"/>
    </location>
</feature>
<sequence>MWGVGDGSLRPEAHDPHGESPSALTVKGSSSPLMKKRREERKNQREKRSKEVNPLALLKLL</sequence>
<name>A0A8S5L933_9CAUD</name>
<evidence type="ECO:0000313" key="2">
    <source>
        <dbReference type="EMBL" id="DAD66282.1"/>
    </source>
</evidence>
<accession>A0A8S5L933</accession>
<feature type="region of interest" description="Disordered" evidence="1">
    <location>
        <begin position="1"/>
        <end position="61"/>
    </location>
</feature>
<protein>
    <submittedName>
        <fullName evidence="2">Uncharacterized protein</fullName>
    </submittedName>
</protein>
<feature type="compositionally biased region" description="Basic and acidic residues" evidence="1">
    <location>
        <begin position="40"/>
        <end position="51"/>
    </location>
</feature>
<evidence type="ECO:0000256" key="1">
    <source>
        <dbReference type="SAM" id="MobiDB-lite"/>
    </source>
</evidence>
<organism evidence="2">
    <name type="scientific">Siphoviridae sp. ctj7f2</name>
    <dbReference type="NCBI Taxonomy" id="2823593"/>
    <lineage>
        <taxon>Viruses</taxon>
        <taxon>Duplodnaviria</taxon>
        <taxon>Heunggongvirae</taxon>
        <taxon>Uroviricota</taxon>
        <taxon>Caudoviricetes</taxon>
    </lineage>
</organism>
<reference evidence="2" key="1">
    <citation type="journal article" date="2021" name="Proc. Natl. Acad. Sci. U.S.A.">
        <title>A Catalog of Tens of Thousands of Viruses from Human Metagenomes Reveals Hidden Associations with Chronic Diseases.</title>
        <authorList>
            <person name="Tisza M.J."/>
            <person name="Buck C.B."/>
        </authorList>
    </citation>
    <scope>NUCLEOTIDE SEQUENCE</scope>
    <source>
        <strain evidence="2">Ctj7f2</strain>
    </source>
</reference>
<dbReference type="EMBL" id="BK014656">
    <property type="protein sequence ID" value="DAD66282.1"/>
    <property type="molecule type" value="Genomic_DNA"/>
</dbReference>